<keyword evidence="2" id="KW-1185">Reference proteome</keyword>
<accession>A0ABQ5WV44</accession>
<protein>
    <submittedName>
        <fullName evidence="1">Uncharacterized protein</fullName>
    </submittedName>
</protein>
<name>A0ABQ5WV44_9PROT</name>
<evidence type="ECO:0000313" key="1">
    <source>
        <dbReference type="EMBL" id="GLQ67421.1"/>
    </source>
</evidence>
<organism evidence="1 2">
    <name type="scientific">Gluconobacter kondonii</name>
    <dbReference type="NCBI Taxonomy" id="941463"/>
    <lineage>
        <taxon>Bacteria</taxon>
        <taxon>Pseudomonadati</taxon>
        <taxon>Pseudomonadota</taxon>
        <taxon>Alphaproteobacteria</taxon>
        <taxon>Acetobacterales</taxon>
        <taxon>Acetobacteraceae</taxon>
        <taxon>Gluconobacter</taxon>
    </lineage>
</organism>
<dbReference type="Proteomes" id="UP001156629">
    <property type="component" value="Unassembled WGS sequence"/>
</dbReference>
<reference evidence="2" key="1">
    <citation type="journal article" date="2019" name="Int. J. Syst. Evol. Microbiol.">
        <title>The Global Catalogue of Microorganisms (GCM) 10K type strain sequencing project: providing services to taxonomists for standard genome sequencing and annotation.</title>
        <authorList>
            <consortium name="The Broad Institute Genomics Platform"/>
            <consortium name="The Broad Institute Genome Sequencing Center for Infectious Disease"/>
            <person name="Wu L."/>
            <person name="Ma J."/>
        </authorList>
    </citation>
    <scope>NUCLEOTIDE SEQUENCE [LARGE SCALE GENOMIC DNA]</scope>
    <source>
        <strain evidence="2">NBRC 3266</strain>
    </source>
</reference>
<proteinExistence type="predicted"/>
<evidence type="ECO:0000313" key="2">
    <source>
        <dbReference type="Proteomes" id="UP001156629"/>
    </source>
</evidence>
<comment type="caution">
    <text evidence="1">The sequence shown here is derived from an EMBL/GenBank/DDBJ whole genome shotgun (WGS) entry which is preliminary data.</text>
</comment>
<dbReference type="EMBL" id="BSNV01000053">
    <property type="protein sequence ID" value="GLQ67421.1"/>
    <property type="molecule type" value="Genomic_DNA"/>
</dbReference>
<sequence length="56" mass="6020">MHRASGLLAQPAACAGIDFWFGECVDPYLHIPFGCGERKSGMQALTTSRCSSLTET</sequence>
<gene>
    <name evidence="1" type="ORF">GCM10007870_30060</name>
</gene>